<sequence length="70" mass="7943">MSTKEARCDHSHLGVKQPCAGNLMVLTGPQWVRDWNACLGGDRSISNGFWVDSSILCMWNDLKHKGWKLR</sequence>
<comment type="caution">
    <text evidence="1">The sequence shown here is derived from an EMBL/GenBank/DDBJ whole genome shotgun (WGS) entry which is preliminary data.</text>
</comment>
<accession>A0ABS8WX53</accession>
<protein>
    <submittedName>
        <fullName evidence="1">Uncharacterized protein</fullName>
    </submittedName>
</protein>
<organism evidence="1 2">
    <name type="scientific">Datura stramonium</name>
    <name type="common">Jimsonweed</name>
    <name type="synonym">Common thornapple</name>
    <dbReference type="NCBI Taxonomy" id="4076"/>
    <lineage>
        <taxon>Eukaryota</taxon>
        <taxon>Viridiplantae</taxon>
        <taxon>Streptophyta</taxon>
        <taxon>Embryophyta</taxon>
        <taxon>Tracheophyta</taxon>
        <taxon>Spermatophyta</taxon>
        <taxon>Magnoliopsida</taxon>
        <taxon>eudicotyledons</taxon>
        <taxon>Gunneridae</taxon>
        <taxon>Pentapetalae</taxon>
        <taxon>asterids</taxon>
        <taxon>lamiids</taxon>
        <taxon>Solanales</taxon>
        <taxon>Solanaceae</taxon>
        <taxon>Solanoideae</taxon>
        <taxon>Datureae</taxon>
        <taxon>Datura</taxon>
    </lineage>
</organism>
<proteinExistence type="predicted"/>
<gene>
    <name evidence="1" type="ORF">HAX54_003479</name>
</gene>
<dbReference type="Proteomes" id="UP000823775">
    <property type="component" value="Unassembled WGS sequence"/>
</dbReference>
<feature type="non-terminal residue" evidence="1">
    <location>
        <position position="70"/>
    </location>
</feature>
<reference evidence="1 2" key="1">
    <citation type="journal article" date="2021" name="BMC Genomics">
        <title>Datura genome reveals duplications of psychoactive alkaloid biosynthetic genes and high mutation rate following tissue culture.</title>
        <authorList>
            <person name="Rajewski A."/>
            <person name="Carter-House D."/>
            <person name="Stajich J."/>
            <person name="Litt A."/>
        </authorList>
    </citation>
    <scope>NUCLEOTIDE SEQUENCE [LARGE SCALE GENOMIC DNA]</scope>
    <source>
        <strain evidence="1">AR-01</strain>
    </source>
</reference>
<evidence type="ECO:0000313" key="1">
    <source>
        <dbReference type="EMBL" id="MCE3215783.1"/>
    </source>
</evidence>
<dbReference type="EMBL" id="JACEIK010011590">
    <property type="protein sequence ID" value="MCE3215783.1"/>
    <property type="molecule type" value="Genomic_DNA"/>
</dbReference>
<evidence type="ECO:0000313" key="2">
    <source>
        <dbReference type="Proteomes" id="UP000823775"/>
    </source>
</evidence>
<name>A0ABS8WX53_DATST</name>
<keyword evidence="2" id="KW-1185">Reference proteome</keyword>